<evidence type="ECO:0000256" key="1">
    <source>
        <dbReference type="SAM" id="MobiDB-lite"/>
    </source>
</evidence>
<comment type="caution">
    <text evidence="2">The sequence shown here is derived from an EMBL/GenBank/DDBJ whole genome shotgun (WGS) entry which is preliminary data.</text>
</comment>
<protein>
    <submittedName>
        <fullName evidence="2">Uncharacterized protein</fullName>
    </submittedName>
</protein>
<organism evidence="2 3">
    <name type="scientific">Streptomyces misionensis</name>
    <dbReference type="NCBI Taxonomy" id="67331"/>
    <lineage>
        <taxon>Bacteria</taxon>
        <taxon>Bacillati</taxon>
        <taxon>Actinomycetota</taxon>
        <taxon>Actinomycetes</taxon>
        <taxon>Kitasatosporales</taxon>
        <taxon>Streptomycetaceae</taxon>
        <taxon>Streptomyces</taxon>
    </lineage>
</organism>
<sequence>MADRIRAIVAGLADLEDVTGVCATADERVARGDCAFAADLGIACATAYGAAGRAWQYRSVFDHVLRLLATTRGAENVAQALRLVSSSPRAGARKLDRYMASLLASGHEAEDLTVVFTGRAQEELRACLVHELVLRGVSVEETPGIAGWARSRHWSRHPLRWLPPTLSDLERGADLPSHGVRGRSHSMPYDSSAGREPALTGGARVPPVRETTTPAAATALGRAVANWAEESNGRVEARVFAMAEPLESPAVPKALGALGLACLRGAGRKTALSVTVHPVAHAWRVLFAAASTGGAYNSGWYGAYGRLAAWQSLAAMARCPHGATAGEVEERVRDCVWHGFSAGTAWFEHVGWDIGLAALAPDRRSLAVLAATDTD</sequence>
<dbReference type="RefSeq" id="WP_146464664.1">
    <property type="nucleotide sequence ID" value="NZ_VOGW01000051.1"/>
</dbReference>
<dbReference type="AlphaFoldDB" id="A0A5C6JY24"/>
<dbReference type="Proteomes" id="UP000320481">
    <property type="component" value="Unassembled WGS sequence"/>
</dbReference>
<feature type="region of interest" description="Disordered" evidence="1">
    <location>
        <begin position="175"/>
        <end position="208"/>
    </location>
</feature>
<dbReference type="InterPro" id="IPR045756">
    <property type="entry name" value="DUF6183"/>
</dbReference>
<dbReference type="EMBL" id="VOGW01000051">
    <property type="protein sequence ID" value="TWV53654.1"/>
    <property type="molecule type" value="Genomic_DNA"/>
</dbReference>
<reference evidence="2" key="1">
    <citation type="journal article" date="2019" name="Microbiol. Resour. Announc.">
        <title>Draft Genomic Sequences of Streptomyces misionensis and Streptomyces albidoflavus, bacteria applied for phytopathogen biocontrol.</title>
        <authorList>
            <person name="Pylro V."/>
            <person name="Dias A."/>
            <person name="Andreote F."/>
            <person name="Varani A."/>
            <person name="Andreote C."/>
            <person name="Bernardo E."/>
            <person name="Martins T."/>
        </authorList>
    </citation>
    <scope>NUCLEOTIDE SEQUENCE [LARGE SCALE GENOMIC DNA]</scope>
    <source>
        <strain evidence="2">66</strain>
    </source>
</reference>
<keyword evidence="3" id="KW-1185">Reference proteome</keyword>
<dbReference type="Pfam" id="PF19681">
    <property type="entry name" value="DUF6183"/>
    <property type="match status" value="1"/>
</dbReference>
<evidence type="ECO:0000313" key="2">
    <source>
        <dbReference type="EMBL" id="TWV53654.1"/>
    </source>
</evidence>
<gene>
    <name evidence="2" type="ORF">FRZ03_09120</name>
</gene>
<accession>A0A5C6JY24</accession>
<proteinExistence type="predicted"/>
<name>A0A5C6JY24_9ACTN</name>
<evidence type="ECO:0000313" key="3">
    <source>
        <dbReference type="Proteomes" id="UP000320481"/>
    </source>
</evidence>